<comment type="caution">
    <text evidence="1">The sequence shown here is derived from an EMBL/GenBank/DDBJ whole genome shotgun (WGS) entry which is preliminary data.</text>
</comment>
<organism evidence="1 2">
    <name type="scientific">Quercus suber</name>
    <name type="common">Cork oak</name>
    <dbReference type="NCBI Taxonomy" id="58331"/>
    <lineage>
        <taxon>Eukaryota</taxon>
        <taxon>Viridiplantae</taxon>
        <taxon>Streptophyta</taxon>
        <taxon>Embryophyta</taxon>
        <taxon>Tracheophyta</taxon>
        <taxon>Spermatophyta</taxon>
        <taxon>Magnoliopsida</taxon>
        <taxon>eudicotyledons</taxon>
        <taxon>Gunneridae</taxon>
        <taxon>Pentapetalae</taxon>
        <taxon>rosids</taxon>
        <taxon>fabids</taxon>
        <taxon>Fagales</taxon>
        <taxon>Fagaceae</taxon>
        <taxon>Quercus</taxon>
    </lineage>
</organism>
<evidence type="ECO:0000313" key="1">
    <source>
        <dbReference type="EMBL" id="KAK7852924.1"/>
    </source>
</evidence>
<name>A0AAW0LN70_QUESU</name>
<reference evidence="1 2" key="1">
    <citation type="journal article" date="2018" name="Sci. Data">
        <title>The draft genome sequence of cork oak.</title>
        <authorList>
            <person name="Ramos A.M."/>
            <person name="Usie A."/>
            <person name="Barbosa P."/>
            <person name="Barros P.M."/>
            <person name="Capote T."/>
            <person name="Chaves I."/>
            <person name="Simoes F."/>
            <person name="Abreu I."/>
            <person name="Carrasquinho I."/>
            <person name="Faro C."/>
            <person name="Guimaraes J.B."/>
            <person name="Mendonca D."/>
            <person name="Nobrega F."/>
            <person name="Rodrigues L."/>
            <person name="Saibo N.J.M."/>
            <person name="Varela M.C."/>
            <person name="Egas C."/>
            <person name="Matos J."/>
            <person name="Miguel C.M."/>
            <person name="Oliveira M.M."/>
            <person name="Ricardo C.P."/>
            <person name="Goncalves S."/>
        </authorList>
    </citation>
    <scope>NUCLEOTIDE SEQUENCE [LARGE SCALE GENOMIC DNA]</scope>
    <source>
        <strain evidence="2">cv. HL8</strain>
    </source>
</reference>
<dbReference type="Proteomes" id="UP000237347">
    <property type="component" value="Unassembled WGS sequence"/>
</dbReference>
<keyword evidence="2" id="KW-1185">Reference proteome</keyword>
<gene>
    <name evidence="1" type="primary">OCT6</name>
    <name evidence="1" type="ORF">CFP56_037424</name>
</gene>
<accession>A0AAW0LN70</accession>
<proteinExistence type="predicted"/>
<evidence type="ECO:0000313" key="2">
    <source>
        <dbReference type="Proteomes" id="UP000237347"/>
    </source>
</evidence>
<dbReference type="AlphaFoldDB" id="A0AAW0LN70"/>
<protein>
    <submittedName>
        <fullName evidence="1">Organic cation/carnitine transporter 6</fullName>
    </submittedName>
</protein>
<sequence length="171" mass="19426">MLKIVPTKWLFMEGRDIEAKAVLRKLASIEGNSLDLDLSSIHLGQEISTSNPYKLMKDLFKRRWALRRILATMPTSSPTKAPPPPPHQMPPAPSLSLPLTASVHKTDTDPPKAVKLRCFLYDTVYCLRKNQRGFRIAEHQPPRAQSSESSAFTFDNGNSDDLKAKDYWIHW</sequence>
<dbReference type="EMBL" id="PKMF04000070">
    <property type="protein sequence ID" value="KAK7852924.1"/>
    <property type="molecule type" value="Genomic_DNA"/>
</dbReference>